<evidence type="ECO:0000313" key="3">
    <source>
        <dbReference type="EMBL" id="WVY97764.1"/>
    </source>
</evidence>
<dbReference type="AlphaFoldDB" id="A0AAQ3MU84"/>
<evidence type="ECO:0000256" key="2">
    <source>
        <dbReference type="SAM" id="SignalP"/>
    </source>
</evidence>
<keyword evidence="2" id="KW-0732">Signal</keyword>
<evidence type="ECO:0000256" key="1">
    <source>
        <dbReference type="SAM" id="MobiDB-lite"/>
    </source>
</evidence>
<feature type="chain" id="PRO_5043005477" evidence="2">
    <location>
        <begin position="22"/>
        <end position="170"/>
    </location>
</feature>
<keyword evidence="4" id="KW-1185">Reference proteome</keyword>
<organism evidence="3 4">
    <name type="scientific">Vigna mungo</name>
    <name type="common">Black gram</name>
    <name type="synonym">Phaseolus mungo</name>
    <dbReference type="NCBI Taxonomy" id="3915"/>
    <lineage>
        <taxon>Eukaryota</taxon>
        <taxon>Viridiplantae</taxon>
        <taxon>Streptophyta</taxon>
        <taxon>Embryophyta</taxon>
        <taxon>Tracheophyta</taxon>
        <taxon>Spermatophyta</taxon>
        <taxon>Magnoliopsida</taxon>
        <taxon>eudicotyledons</taxon>
        <taxon>Gunneridae</taxon>
        <taxon>Pentapetalae</taxon>
        <taxon>rosids</taxon>
        <taxon>fabids</taxon>
        <taxon>Fabales</taxon>
        <taxon>Fabaceae</taxon>
        <taxon>Papilionoideae</taxon>
        <taxon>50 kb inversion clade</taxon>
        <taxon>NPAAA clade</taxon>
        <taxon>indigoferoid/millettioid clade</taxon>
        <taxon>Phaseoleae</taxon>
        <taxon>Vigna</taxon>
    </lineage>
</organism>
<accession>A0AAQ3MU84</accession>
<protein>
    <submittedName>
        <fullName evidence="3">Uncharacterized protein</fullName>
    </submittedName>
</protein>
<evidence type="ECO:0000313" key="4">
    <source>
        <dbReference type="Proteomes" id="UP001374535"/>
    </source>
</evidence>
<reference evidence="3 4" key="1">
    <citation type="journal article" date="2023" name="Life. Sci Alliance">
        <title>Evolutionary insights into 3D genome organization and epigenetic landscape of Vigna mungo.</title>
        <authorList>
            <person name="Junaid A."/>
            <person name="Singh B."/>
            <person name="Bhatia S."/>
        </authorList>
    </citation>
    <scope>NUCLEOTIDE SEQUENCE [LARGE SCALE GENOMIC DNA]</scope>
    <source>
        <strain evidence="3">Urdbean</strain>
    </source>
</reference>
<dbReference type="Proteomes" id="UP001374535">
    <property type="component" value="Chromosome 9"/>
</dbReference>
<feature type="signal peptide" evidence="2">
    <location>
        <begin position="1"/>
        <end position="21"/>
    </location>
</feature>
<gene>
    <name evidence="3" type="ORF">V8G54_029915</name>
</gene>
<dbReference type="EMBL" id="CP144692">
    <property type="protein sequence ID" value="WVY97764.1"/>
    <property type="molecule type" value="Genomic_DNA"/>
</dbReference>
<dbReference type="PROSITE" id="PS51257">
    <property type="entry name" value="PROKAR_LIPOPROTEIN"/>
    <property type="match status" value="1"/>
</dbReference>
<sequence length="170" mass="19344">MGDKYIAFLLVCHVVVACVKAETFEQRRKGCYNYCTEACIYPRSFCKWWCHGRCKNPTLCGNLIFMDIVSLFSYLIFGNSLVEDNGPKEYPVPTKEDYNNYISTPPTSPSSKKNKVHPKLVAEDEPKLVAEDEPKLEAEDEPKSEAEDEPKSEAEDEPKSEAEDEPNHDL</sequence>
<name>A0AAQ3MU84_VIGMU</name>
<feature type="compositionally biased region" description="Basic and acidic residues" evidence="1">
    <location>
        <begin position="120"/>
        <end position="170"/>
    </location>
</feature>
<proteinExistence type="predicted"/>
<feature type="region of interest" description="Disordered" evidence="1">
    <location>
        <begin position="84"/>
        <end position="170"/>
    </location>
</feature>